<organism evidence="2 3">
    <name type="scientific">Caenorhabditis auriculariae</name>
    <dbReference type="NCBI Taxonomy" id="2777116"/>
    <lineage>
        <taxon>Eukaryota</taxon>
        <taxon>Metazoa</taxon>
        <taxon>Ecdysozoa</taxon>
        <taxon>Nematoda</taxon>
        <taxon>Chromadorea</taxon>
        <taxon>Rhabditida</taxon>
        <taxon>Rhabditina</taxon>
        <taxon>Rhabditomorpha</taxon>
        <taxon>Rhabditoidea</taxon>
        <taxon>Rhabditidae</taxon>
        <taxon>Peloderinae</taxon>
        <taxon>Caenorhabditis</taxon>
    </lineage>
</organism>
<dbReference type="Proteomes" id="UP000835052">
    <property type="component" value="Unassembled WGS sequence"/>
</dbReference>
<sequence length="190" mass="21224">MPRQRRIIKCAGLAQPAQALESDPQLVGVSLHEERAKMGVASRGEKPQATPPRARIARLITTCVLPSHLLLLLVFDFSMIMFAMSAPTDSGFSSPSAEEGVGPSTSSFEFLSPSKLSRVSRRLCCDVTPLLMTDACNAATQTDYCIPEFHPMARRIASRLRQMCDEFEQELQDQKKPQPSWIEQLFQWIL</sequence>
<dbReference type="AlphaFoldDB" id="A0A8S1HU06"/>
<gene>
    <name evidence="2" type="ORF">CAUJ_LOCUS13580</name>
</gene>
<evidence type="ECO:0000313" key="3">
    <source>
        <dbReference type="Proteomes" id="UP000835052"/>
    </source>
</evidence>
<evidence type="ECO:0000313" key="2">
    <source>
        <dbReference type="EMBL" id="CAD6197671.1"/>
    </source>
</evidence>
<reference evidence="2" key="1">
    <citation type="submission" date="2020-10" db="EMBL/GenBank/DDBJ databases">
        <authorList>
            <person name="Kikuchi T."/>
        </authorList>
    </citation>
    <scope>NUCLEOTIDE SEQUENCE</scope>
    <source>
        <strain evidence="2">NKZ352</strain>
    </source>
</reference>
<keyword evidence="3" id="KW-1185">Reference proteome</keyword>
<keyword evidence="1" id="KW-0472">Membrane</keyword>
<evidence type="ECO:0000256" key="1">
    <source>
        <dbReference type="SAM" id="Phobius"/>
    </source>
</evidence>
<feature type="transmembrane region" description="Helical" evidence="1">
    <location>
        <begin position="56"/>
        <end position="75"/>
    </location>
</feature>
<keyword evidence="1" id="KW-0812">Transmembrane</keyword>
<accession>A0A8S1HU06</accession>
<keyword evidence="1" id="KW-1133">Transmembrane helix</keyword>
<proteinExistence type="predicted"/>
<protein>
    <submittedName>
        <fullName evidence="2">Uncharacterized protein</fullName>
    </submittedName>
</protein>
<comment type="caution">
    <text evidence="2">The sequence shown here is derived from an EMBL/GenBank/DDBJ whole genome shotgun (WGS) entry which is preliminary data.</text>
</comment>
<dbReference type="EMBL" id="CAJGYM010000101">
    <property type="protein sequence ID" value="CAD6197671.1"/>
    <property type="molecule type" value="Genomic_DNA"/>
</dbReference>
<name>A0A8S1HU06_9PELO</name>